<dbReference type="Gene3D" id="3.40.50.800">
    <property type="entry name" value="Anticodon-binding domain"/>
    <property type="match status" value="1"/>
</dbReference>
<dbReference type="InterPro" id="IPR036621">
    <property type="entry name" value="Anticodon-bd_dom_sf"/>
</dbReference>
<proteinExistence type="predicted"/>
<keyword evidence="2" id="KW-0547">Nucleotide-binding</keyword>
<keyword evidence="2" id="KW-0067">ATP-binding</keyword>
<evidence type="ECO:0000313" key="6">
    <source>
        <dbReference type="Proteomes" id="UP000662939"/>
    </source>
</evidence>
<evidence type="ECO:0000256" key="2">
    <source>
        <dbReference type="ARBA" id="ARBA00022840"/>
    </source>
</evidence>
<protein>
    <recommendedName>
        <fullName evidence="4">Anticodon-binding domain-containing protein</fullName>
    </recommendedName>
</protein>
<dbReference type="GO" id="GO:0005524">
    <property type="term" value="F:ATP binding"/>
    <property type="evidence" value="ECO:0007669"/>
    <property type="project" value="UniProtKB-KW"/>
</dbReference>
<evidence type="ECO:0000313" key="5">
    <source>
        <dbReference type="EMBL" id="QSB06078.1"/>
    </source>
</evidence>
<dbReference type="KEGG" id="nav:JQS30_03935"/>
<evidence type="ECO:0000259" key="4">
    <source>
        <dbReference type="Pfam" id="PF03129"/>
    </source>
</evidence>
<evidence type="ECO:0000256" key="3">
    <source>
        <dbReference type="ARBA" id="ARBA00023146"/>
    </source>
</evidence>
<dbReference type="AlphaFoldDB" id="A0A895XWS1"/>
<feature type="domain" description="Anticodon-binding" evidence="4">
    <location>
        <begin position="7"/>
        <end position="63"/>
    </location>
</feature>
<evidence type="ECO:0000256" key="1">
    <source>
        <dbReference type="ARBA" id="ARBA00022490"/>
    </source>
</evidence>
<gene>
    <name evidence="5" type="ORF">JQS30_03935</name>
</gene>
<dbReference type="SUPFAM" id="SSF52954">
    <property type="entry name" value="Class II aaRS ABD-related"/>
    <property type="match status" value="1"/>
</dbReference>
<organism evidence="5 6">
    <name type="scientific">Natronoglycomyces albus</name>
    <dbReference type="NCBI Taxonomy" id="2811108"/>
    <lineage>
        <taxon>Bacteria</taxon>
        <taxon>Bacillati</taxon>
        <taxon>Actinomycetota</taxon>
        <taxon>Actinomycetes</taxon>
        <taxon>Glycomycetales</taxon>
        <taxon>Glycomycetaceae</taxon>
        <taxon>Natronoglycomyces</taxon>
    </lineage>
</organism>
<sequence>MISSSIIDLEHDERPGAKFADVELIGLPYRFTIGARGPKEGTVEFTQRGTATTSPLPIDQAAPHLMSLLAKS</sequence>
<reference evidence="5" key="1">
    <citation type="submission" date="2021-02" db="EMBL/GenBank/DDBJ databases">
        <title>Natronoglycomyces albus gen. nov., sp. nov, a haloalkaliphilic actinobacterium from a soda solonchak soil.</title>
        <authorList>
            <person name="Sorokin D.Y."/>
            <person name="Khijniak T.V."/>
            <person name="Zakharycheva A.P."/>
            <person name="Boueva O.V."/>
            <person name="Ariskina E.V."/>
            <person name="Hahnke R.L."/>
            <person name="Bunk B."/>
            <person name="Sproer C."/>
            <person name="Schumann P."/>
            <person name="Evtushenko L.I."/>
            <person name="Kublanov I.V."/>
        </authorList>
    </citation>
    <scope>NUCLEOTIDE SEQUENCE</scope>
    <source>
        <strain evidence="5">DSM 106290</strain>
    </source>
</reference>
<keyword evidence="1" id="KW-0963">Cytoplasm</keyword>
<dbReference type="InterPro" id="IPR004154">
    <property type="entry name" value="Anticodon-bd"/>
</dbReference>
<name>A0A895XWS1_9ACTN</name>
<dbReference type="GO" id="GO:0006418">
    <property type="term" value="P:tRNA aminoacylation for protein translation"/>
    <property type="evidence" value="ECO:0007669"/>
    <property type="project" value="UniProtKB-ARBA"/>
</dbReference>
<keyword evidence="3" id="KW-0030">Aminoacyl-tRNA synthetase</keyword>
<keyword evidence="6" id="KW-1185">Reference proteome</keyword>
<dbReference type="EMBL" id="CP070496">
    <property type="protein sequence ID" value="QSB06078.1"/>
    <property type="molecule type" value="Genomic_DNA"/>
</dbReference>
<dbReference type="GO" id="GO:0004812">
    <property type="term" value="F:aminoacyl-tRNA ligase activity"/>
    <property type="evidence" value="ECO:0007669"/>
    <property type="project" value="UniProtKB-KW"/>
</dbReference>
<accession>A0A895XWS1</accession>
<dbReference type="Proteomes" id="UP000662939">
    <property type="component" value="Chromosome"/>
</dbReference>
<dbReference type="Pfam" id="PF03129">
    <property type="entry name" value="HGTP_anticodon"/>
    <property type="match status" value="1"/>
</dbReference>
<keyword evidence="3" id="KW-0436">Ligase</keyword>
<dbReference type="RefSeq" id="WP_213172089.1">
    <property type="nucleotide sequence ID" value="NZ_CP070496.1"/>
</dbReference>